<keyword evidence="13" id="KW-1185">Reference proteome</keyword>
<dbReference type="Proteomes" id="UP000694925">
    <property type="component" value="Unplaced"/>
</dbReference>
<feature type="region of interest" description="Disordered" evidence="11">
    <location>
        <begin position="228"/>
        <end position="303"/>
    </location>
</feature>
<keyword evidence="3" id="KW-0597">Phosphoprotein</keyword>
<evidence type="ECO:0000256" key="11">
    <source>
        <dbReference type="SAM" id="MobiDB-lite"/>
    </source>
</evidence>
<protein>
    <recommendedName>
        <fullName evidence="1">non-specific serine/threonine protein kinase</fullName>
        <ecNumber evidence="1">2.7.11.1</ecNumber>
    </recommendedName>
    <alternativeName>
        <fullName evidence="9">Heme-regulated eukaryotic initiation factor eIF-2-alpha kinase</fullName>
    </alternativeName>
</protein>
<feature type="compositionally biased region" description="Basic and acidic residues" evidence="11">
    <location>
        <begin position="285"/>
        <end position="303"/>
    </location>
</feature>
<evidence type="ECO:0000313" key="13">
    <source>
        <dbReference type="Proteomes" id="UP000694925"/>
    </source>
</evidence>
<evidence type="ECO:0000256" key="8">
    <source>
        <dbReference type="ARBA" id="ARBA00037982"/>
    </source>
</evidence>
<dbReference type="GO" id="GO:0005634">
    <property type="term" value="C:nucleus"/>
    <property type="evidence" value="ECO:0007669"/>
    <property type="project" value="TreeGrafter"/>
</dbReference>
<evidence type="ECO:0000313" key="14">
    <source>
        <dbReference type="RefSeq" id="XP_017885747.1"/>
    </source>
</evidence>
<dbReference type="SUPFAM" id="SSF56112">
    <property type="entry name" value="Protein kinase-like (PK-like)"/>
    <property type="match status" value="1"/>
</dbReference>
<feature type="compositionally biased region" description="Low complexity" evidence="11">
    <location>
        <begin position="255"/>
        <end position="267"/>
    </location>
</feature>
<dbReference type="GeneID" id="108628380"/>
<keyword evidence="2" id="KW-0723">Serine/threonine-protein kinase</keyword>
<dbReference type="PROSITE" id="PS50011">
    <property type="entry name" value="PROTEIN_KINASE_DOM"/>
    <property type="match status" value="1"/>
</dbReference>
<dbReference type="GO" id="GO:0004694">
    <property type="term" value="F:eukaryotic translation initiation factor 2alpha kinase activity"/>
    <property type="evidence" value="ECO:0007669"/>
    <property type="project" value="TreeGrafter"/>
</dbReference>
<evidence type="ECO:0000256" key="1">
    <source>
        <dbReference type="ARBA" id="ARBA00012513"/>
    </source>
</evidence>
<keyword evidence="6" id="KW-0418">Kinase</keyword>
<dbReference type="Gene3D" id="3.30.200.20">
    <property type="entry name" value="Phosphorylase Kinase, domain 1"/>
    <property type="match status" value="1"/>
</dbReference>
<dbReference type="AlphaFoldDB" id="A0AAJ7J617"/>
<reference evidence="14" key="1">
    <citation type="submission" date="2025-08" db="UniProtKB">
        <authorList>
            <consortium name="RefSeq"/>
        </authorList>
    </citation>
    <scope>IDENTIFICATION</scope>
    <source>
        <tissue evidence="14">Whole body</tissue>
    </source>
</reference>
<dbReference type="InterPro" id="IPR054521">
    <property type="entry name" value="HRI2_3H"/>
</dbReference>
<evidence type="ECO:0000256" key="5">
    <source>
        <dbReference type="ARBA" id="ARBA00022741"/>
    </source>
</evidence>
<comment type="similarity">
    <text evidence="8">Belongs to the protein kinase superfamily. Ser/Thr protein kinase family. GCN2 subfamily.</text>
</comment>
<name>A0AAJ7J617_9HYME</name>
<evidence type="ECO:0000256" key="3">
    <source>
        <dbReference type="ARBA" id="ARBA00022553"/>
    </source>
</evidence>
<feature type="coiled-coil region" evidence="10">
    <location>
        <begin position="509"/>
        <end position="543"/>
    </location>
</feature>
<evidence type="ECO:0000256" key="2">
    <source>
        <dbReference type="ARBA" id="ARBA00022527"/>
    </source>
</evidence>
<keyword evidence="10" id="KW-0175">Coiled coil</keyword>
<evidence type="ECO:0000256" key="6">
    <source>
        <dbReference type="ARBA" id="ARBA00022777"/>
    </source>
</evidence>
<feature type="compositionally biased region" description="Polar residues" evidence="11">
    <location>
        <begin position="1"/>
        <end position="22"/>
    </location>
</feature>
<dbReference type="PANTHER" id="PTHR11042">
    <property type="entry name" value="EUKARYOTIC TRANSLATION INITIATION FACTOR 2-ALPHA KINASE EIF2-ALPHA KINASE -RELATED"/>
    <property type="match status" value="1"/>
</dbReference>
<dbReference type="Pfam" id="PF22949">
    <property type="entry name" value="HRI2_3H"/>
    <property type="match status" value="1"/>
</dbReference>
<keyword evidence="7" id="KW-0067">ATP-binding</keyword>
<organism evidence="13 14">
    <name type="scientific">Ceratina calcarata</name>
    <dbReference type="NCBI Taxonomy" id="156304"/>
    <lineage>
        <taxon>Eukaryota</taxon>
        <taxon>Metazoa</taxon>
        <taxon>Ecdysozoa</taxon>
        <taxon>Arthropoda</taxon>
        <taxon>Hexapoda</taxon>
        <taxon>Insecta</taxon>
        <taxon>Pterygota</taxon>
        <taxon>Neoptera</taxon>
        <taxon>Endopterygota</taxon>
        <taxon>Hymenoptera</taxon>
        <taxon>Apocrita</taxon>
        <taxon>Aculeata</taxon>
        <taxon>Apoidea</taxon>
        <taxon>Anthophila</taxon>
        <taxon>Apidae</taxon>
        <taxon>Ceratina</taxon>
        <taxon>Zadontomerus</taxon>
    </lineage>
</organism>
<dbReference type="GO" id="GO:0005737">
    <property type="term" value="C:cytoplasm"/>
    <property type="evidence" value="ECO:0007669"/>
    <property type="project" value="TreeGrafter"/>
</dbReference>
<evidence type="ECO:0000259" key="12">
    <source>
        <dbReference type="PROSITE" id="PS50011"/>
    </source>
</evidence>
<dbReference type="Pfam" id="PF00069">
    <property type="entry name" value="Pkinase"/>
    <property type="match status" value="2"/>
</dbReference>
<dbReference type="Gene3D" id="1.10.510.10">
    <property type="entry name" value="Transferase(Phosphotransferase) domain 1"/>
    <property type="match status" value="1"/>
</dbReference>
<keyword evidence="4" id="KW-0808">Transferase</keyword>
<evidence type="ECO:0000256" key="7">
    <source>
        <dbReference type="ARBA" id="ARBA00022840"/>
    </source>
</evidence>
<dbReference type="RefSeq" id="XP_017885747.1">
    <property type="nucleotide sequence ID" value="XM_018030258.2"/>
</dbReference>
<dbReference type="SMART" id="SM00220">
    <property type="entry name" value="S_TKc"/>
    <property type="match status" value="1"/>
</dbReference>
<dbReference type="InterPro" id="IPR050339">
    <property type="entry name" value="CC_SR_Kinase"/>
</dbReference>
<sequence length="547" mass="61478">MENNEESLSNPWESLPTATSFDGGNDIRPTARLGNGTSNQNHRHVVNTYSASTSLLIGSLIQQLCLMFEADATHRNKLYFAICEKLYELKLIDNSYSMIEFEPMRNQYRQALYQLFAVARAATGCDNSILRRIPSPLLITERSRYNKEFEEISLIASGGFGNVFKALHRLDGIEYAIKKIIVRSDRVKSIVERLDEVKTLARLNHANIVPYKGAWIEPTLPSTSFRLISPEQSSESNGSASKGKESSTENSDATNSKGNSKGNSGSNGSAGGRNSTDHSNSISFRSEEGNGYGEDKTKTSVSYEERSNDKMLLPYVSQTNKRYTTLYIQMALCEKTLQRWMDERVGTTPQAMIVAIWTQIISGLDYIHSRDIVHHDIKPSNIFISTAGQLQIQLGDFGLACPLRRENHGSVFGTHMYAAPEQLQGKCDPKSDVYSLGIVLLELLVQTKTRMERIEIINGLKRGQLPTALAATYPRWAHVVSQLVQIDPKKRPTTNQLLLDLNEDKDTIIARLKNDLSERDKLIEVLEDRISRLQQQITKHDNNSRNM</sequence>
<dbReference type="GO" id="GO:0005524">
    <property type="term" value="F:ATP binding"/>
    <property type="evidence" value="ECO:0007669"/>
    <property type="project" value="UniProtKB-KW"/>
</dbReference>
<evidence type="ECO:0000256" key="9">
    <source>
        <dbReference type="ARBA" id="ARBA00042914"/>
    </source>
</evidence>
<proteinExistence type="inferred from homology"/>
<dbReference type="InterPro" id="IPR000719">
    <property type="entry name" value="Prot_kinase_dom"/>
</dbReference>
<accession>A0AAJ7J617</accession>
<feature type="domain" description="Protein kinase" evidence="12">
    <location>
        <begin position="149"/>
        <end position="509"/>
    </location>
</feature>
<dbReference type="CDD" id="cd13996">
    <property type="entry name" value="STKc_EIF2AK"/>
    <property type="match status" value="1"/>
</dbReference>
<dbReference type="InterPro" id="IPR008271">
    <property type="entry name" value="Ser/Thr_kinase_AS"/>
</dbReference>
<gene>
    <name evidence="14" type="primary">LOC108628380</name>
</gene>
<dbReference type="EC" id="2.7.11.1" evidence="1"/>
<evidence type="ECO:0000256" key="4">
    <source>
        <dbReference type="ARBA" id="ARBA00022679"/>
    </source>
</evidence>
<dbReference type="PANTHER" id="PTHR11042:SF187">
    <property type="entry name" value="EUKARYOTIC TRANSLATION INITIATION FACTOR 2-ALPHA KINASE 2"/>
    <property type="match status" value="1"/>
</dbReference>
<evidence type="ECO:0000256" key="10">
    <source>
        <dbReference type="SAM" id="Coils"/>
    </source>
</evidence>
<feature type="region of interest" description="Disordered" evidence="11">
    <location>
        <begin position="1"/>
        <end position="39"/>
    </location>
</feature>
<dbReference type="InterPro" id="IPR011009">
    <property type="entry name" value="Kinase-like_dom_sf"/>
</dbReference>
<keyword evidence="5" id="KW-0547">Nucleotide-binding</keyword>
<dbReference type="PROSITE" id="PS00108">
    <property type="entry name" value="PROTEIN_KINASE_ST"/>
    <property type="match status" value="1"/>
</dbReference>
<feature type="compositionally biased region" description="Polar residues" evidence="11">
    <location>
        <begin position="228"/>
        <end position="240"/>
    </location>
</feature>
<dbReference type="KEGG" id="ccal:108628380"/>